<evidence type="ECO:0000313" key="9">
    <source>
        <dbReference type="Proteomes" id="UP000053789"/>
    </source>
</evidence>
<keyword evidence="3" id="KW-0238">DNA-binding</keyword>
<name>A0A0D2HX90_CLAB1</name>
<dbReference type="SMART" id="SM00906">
    <property type="entry name" value="Fungal_trans"/>
    <property type="match status" value="1"/>
</dbReference>
<feature type="region of interest" description="Disordered" evidence="6">
    <location>
        <begin position="146"/>
        <end position="167"/>
    </location>
</feature>
<gene>
    <name evidence="8" type="ORF">Z519_04115</name>
</gene>
<evidence type="ECO:0000256" key="5">
    <source>
        <dbReference type="ARBA" id="ARBA00023242"/>
    </source>
</evidence>
<dbReference type="GO" id="GO:0008270">
    <property type="term" value="F:zinc ion binding"/>
    <property type="evidence" value="ECO:0007669"/>
    <property type="project" value="InterPro"/>
</dbReference>
<dbReference type="PANTHER" id="PTHR47171:SF1">
    <property type="entry name" value="ZN(II)2CYS6 TRANSCRIPTION FACTOR (EUROFUNG)"/>
    <property type="match status" value="1"/>
</dbReference>
<dbReference type="GO" id="GO:0006351">
    <property type="term" value="P:DNA-templated transcription"/>
    <property type="evidence" value="ECO:0007669"/>
    <property type="project" value="InterPro"/>
</dbReference>
<dbReference type="EMBL" id="KN846984">
    <property type="protein sequence ID" value="KIW95530.1"/>
    <property type="molecule type" value="Genomic_DNA"/>
</dbReference>
<feature type="domain" description="Xylanolytic transcriptional activator regulatory" evidence="7">
    <location>
        <begin position="300"/>
        <end position="372"/>
    </location>
</feature>
<keyword evidence="1" id="KW-0862">Zinc</keyword>
<evidence type="ECO:0000256" key="4">
    <source>
        <dbReference type="ARBA" id="ARBA00023163"/>
    </source>
</evidence>
<evidence type="ECO:0000256" key="6">
    <source>
        <dbReference type="SAM" id="MobiDB-lite"/>
    </source>
</evidence>
<feature type="compositionally biased region" description="Basic residues" evidence="6">
    <location>
        <begin position="14"/>
        <end position="23"/>
    </location>
</feature>
<dbReference type="GO" id="GO:0003677">
    <property type="term" value="F:DNA binding"/>
    <property type="evidence" value="ECO:0007669"/>
    <property type="project" value="UniProtKB-KW"/>
</dbReference>
<keyword evidence="2" id="KW-0805">Transcription regulation</keyword>
<feature type="region of interest" description="Disordered" evidence="6">
    <location>
        <begin position="9"/>
        <end position="99"/>
    </location>
</feature>
<proteinExistence type="predicted"/>
<dbReference type="InterPro" id="IPR007219">
    <property type="entry name" value="XnlR_reg_dom"/>
</dbReference>
<evidence type="ECO:0000256" key="1">
    <source>
        <dbReference type="ARBA" id="ARBA00022833"/>
    </source>
</evidence>
<organism evidence="8 9">
    <name type="scientific">Cladophialophora bantiana (strain ATCC 10958 / CBS 173.52 / CDC B-1940 / NIH 8579)</name>
    <name type="common">Xylohypha bantiana</name>
    <dbReference type="NCBI Taxonomy" id="1442370"/>
    <lineage>
        <taxon>Eukaryota</taxon>
        <taxon>Fungi</taxon>
        <taxon>Dikarya</taxon>
        <taxon>Ascomycota</taxon>
        <taxon>Pezizomycotina</taxon>
        <taxon>Eurotiomycetes</taxon>
        <taxon>Chaetothyriomycetidae</taxon>
        <taxon>Chaetothyriales</taxon>
        <taxon>Herpotrichiellaceae</taxon>
        <taxon>Cladophialophora</taxon>
    </lineage>
</organism>
<protein>
    <recommendedName>
        <fullName evidence="7">Xylanolytic transcriptional activator regulatory domain-containing protein</fullName>
    </recommendedName>
</protein>
<sequence length="651" mass="73683">MAQISCHLIESKKGKYPRTRLKANSKPPTPAIGRRDRSQHSLVRGTTPVTPLTPLRQDALLPNRPSGEDVAAENIELDPPEESSSHGVQEPTPEDGSDDLYARLSQLRSSTLRNRNLLGMHTIYLGESFLLTYVVRKSIDAEATPPSVSTLQLPLPTAASNKDRLRPDSHLSEEDLEVLRLRNAFTLLEKEACDALVATFFQIVYPAFPIFDRRDFARLYETNQISLLVLNSIFALASTLCDAKVIKMAGFDCRRSARKAFLKRTKALYDADYDRDKISLIQATFVISFLWDGANDAKDMWHWLGIAISTAQTKGLHRSTRHSILRLRDRKLWKRLWWSLYVRDRHCAGTVGRPLRIRDDDCDVEPLDETDFIDADDDEFGDSDPVVRSSVCTRTNVNFAHIQYTISMSRLAVIFGNIISSKFPISPSRDTLSSAELVEHLKIWRKQLLLRVSDDDEDQNIWFWARMLDLSYNHLLILLHRPEHGKVPATVISPHHTALIAANRISRIVDEFLGMGARQQTQLQICPSVFAALTIYTSMVRHSDKIQRELAENRARLVMLGLSQIAETWPASSWILRLFETLFNNQQMVRPWSTRDHREIASSLSAGGRIAQEETLDRGVAAANKQQQEFTASYGQASLQVVEGVFKDGNG</sequence>
<evidence type="ECO:0000256" key="2">
    <source>
        <dbReference type="ARBA" id="ARBA00023015"/>
    </source>
</evidence>
<dbReference type="VEuPathDB" id="FungiDB:Z519_04115"/>
<reference evidence="8" key="1">
    <citation type="submission" date="2015-01" db="EMBL/GenBank/DDBJ databases">
        <title>The Genome Sequence of Cladophialophora bantiana CBS 173.52.</title>
        <authorList>
            <consortium name="The Broad Institute Genomics Platform"/>
            <person name="Cuomo C."/>
            <person name="de Hoog S."/>
            <person name="Gorbushina A."/>
            <person name="Stielow B."/>
            <person name="Teixiera M."/>
            <person name="Abouelleil A."/>
            <person name="Chapman S.B."/>
            <person name="Priest M."/>
            <person name="Young S.K."/>
            <person name="Wortman J."/>
            <person name="Nusbaum C."/>
            <person name="Birren B."/>
        </authorList>
    </citation>
    <scope>NUCLEOTIDE SEQUENCE [LARGE SCALE GENOMIC DNA]</scope>
    <source>
        <strain evidence="8">CBS 173.52</strain>
    </source>
</reference>
<dbReference type="HOGENOM" id="CLU_006329_5_3_1"/>
<dbReference type="PANTHER" id="PTHR47171">
    <property type="entry name" value="FARA-RELATED"/>
    <property type="match status" value="1"/>
</dbReference>
<keyword evidence="9" id="KW-1185">Reference proteome</keyword>
<dbReference type="RefSeq" id="XP_016622199.1">
    <property type="nucleotide sequence ID" value="XM_016761861.1"/>
</dbReference>
<evidence type="ECO:0000256" key="3">
    <source>
        <dbReference type="ARBA" id="ARBA00023125"/>
    </source>
</evidence>
<evidence type="ECO:0000313" key="8">
    <source>
        <dbReference type="EMBL" id="KIW95530.1"/>
    </source>
</evidence>
<evidence type="ECO:0000259" key="7">
    <source>
        <dbReference type="SMART" id="SM00906"/>
    </source>
</evidence>
<keyword evidence="5" id="KW-0539">Nucleus</keyword>
<dbReference type="Pfam" id="PF04082">
    <property type="entry name" value="Fungal_trans"/>
    <property type="match status" value="1"/>
</dbReference>
<dbReference type="CDD" id="cd12148">
    <property type="entry name" value="fungal_TF_MHR"/>
    <property type="match status" value="1"/>
</dbReference>
<dbReference type="Proteomes" id="UP000053789">
    <property type="component" value="Unassembled WGS sequence"/>
</dbReference>
<accession>A0A0D2HX90</accession>
<dbReference type="OrthoDB" id="4145281at2759"/>
<dbReference type="GeneID" id="27697043"/>
<dbReference type="AlphaFoldDB" id="A0A0D2HX90"/>
<keyword evidence="4" id="KW-0804">Transcription</keyword>
<dbReference type="InterPro" id="IPR052073">
    <property type="entry name" value="Amide_Lactam_Regulators"/>
</dbReference>